<dbReference type="Pfam" id="PF20254">
    <property type="entry name" value="DMFA2_C"/>
    <property type="match status" value="1"/>
</dbReference>
<name>A0A517NEX6_9BACT</name>
<dbReference type="KEGG" id="rlc:K227x_40850"/>
<evidence type="ECO:0000313" key="2">
    <source>
        <dbReference type="EMBL" id="QDT05683.1"/>
    </source>
</evidence>
<dbReference type="Proteomes" id="UP000318538">
    <property type="component" value="Chromosome"/>
</dbReference>
<dbReference type="EMBL" id="CP036525">
    <property type="protein sequence ID" value="QDT05683.1"/>
    <property type="molecule type" value="Genomic_DNA"/>
</dbReference>
<accession>A0A517NEX6</accession>
<protein>
    <recommendedName>
        <fullName evidence="1">N,N-dimethylformamidase beta subunit-like C-terminal domain-containing protein</fullName>
    </recommendedName>
</protein>
<gene>
    <name evidence="2" type="ORF">K227x_40850</name>
</gene>
<proteinExistence type="predicted"/>
<evidence type="ECO:0000313" key="3">
    <source>
        <dbReference type="Proteomes" id="UP000318538"/>
    </source>
</evidence>
<reference evidence="2 3" key="1">
    <citation type="submission" date="2019-02" db="EMBL/GenBank/DDBJ databases">
        <title>Deep-cultivation of Planctomycetes and their phenomic and genomic characterization uncovers novel biology.</title>
        <authorList>
            <person name="Wiegand S."/>
            <person name="Jogler M."/>
            <person name="Boedeker C."/>
            <person name="Pinto D."/>
            <person name="Vollmers J."/>
            <person name="Rivas-Marin E."/>
            <person name="Kohn T."/>
            <person name="Peeters S.H."/>
            <person name="Heuer A."/>
            <person name="Rast P."/>
            <person name="Oberbeckmann S."/>
            <person name="Bunk B."/>
            <person name="Jeske O."/>
            <person name="Meyerdierks A."/>
            <person name="Storesund J.E."/>
            <person name="Kallscheuer N."/>
            <person name="Luecker S."/>
            <person name="Lage O.M."/>
            <person name="Pohl T."/>
            <person name="Merkel B.J."/>
            <person name="Hornburger P."/>
            <person name="Mueller R.-W."/>
            <person name="Bruemmer F."/>
            <person name="Labrenz M."/>
            <person name="Spormann A.M."/>
            <person name="Op den Camp H."/>
            <person name="Overmann J."/>
            <person name="Amann R."/>
            <person name="Jetten M.S.M."/>
            <person name="Mascher T."/>
            <person name="Medema M.H."/>
            <person name="Devos D.P."/>
            <person name="Kaster A.-K."/>
            <person name="Ovreas L."/>
            <person name="Rohde M."/>
            <person name="Galperin M.Y."/>
            <person name="Jogler C."/>
        </authorList>
    </citation>
    <scope>NUCLEOTIDE SEQUENCE [LARGE SCALE GENOMIC DNA]</scope>
    <source>
        <strain evidence="2 3">K22_7</strain>
    </source>
</reference>
<keyword evidence="3" id="KW-1185">Reference proteome</keyword>
<dbReference type="InterPro" id="IPR046540">
    <property type="entry name" value="DMFA2_C"/>
</dbReference>
<organism evidence="2 3">
    <name type="scientific">Rubripirellula lacrimiformis</name>
    <dbReference type="NCBI Taxonomy" id="1930273"/>
    <lineage>
        <taxon>Bacteria</taxon>
        <taxon>Pseudomonadati</taxon>
        <taxon>Planctomycetota</taxon>
        <taxon>Planctomycetia</taxon>
        <taxon>Pirellulales</taxon>
        <taxon>Pirellulaceae</taxon>
        <taxon>Rubripirellula</taxon>
    </lineage>
</organism>
<evidence type="ECO:0000259" key="1">
    <source>
        <dbReference type="Pfam" id="PF20254"/>
    </source>
</evidence>
<sequence length="568" mass="62748">MAGTLSVLHVDEVRGGNFIVSCDVLRMACDRKSLQIQSFTMNRHLGIAVCLLTIVGVLRSDGSLRSCHGQTVTSDSAAAIATGGQNGAVEDQGQLNPIQIENQHAGARDWQLTRVRLDDGGYRSPWIEGYCSKQSVRAGESIDICVSTNPVRQFKIEFFRMGYYGGRGARLMKTVDSVPGKIQPDPVIGEKNLHECRWSPSVQLTIPDDWISGVYLGRMTTKPEGTEAYWQSYVVFIVTDDRPADVLFQCSDNTWQAYNRWPNQYSIYTHPKGVQGPWADVSFDRPYGREGQYTGVVNDPLTVGSGEFLPFEFPLSYWLEKGGYDVAYCSNSDMLTPDRGLKCKAFVSIGHDEYWDLRQFNSAVTMRDAGVNLLFFSGNSVCWVTPFRSSSSGQDNRIIFRGGPYGGDNEYAVDRERIHGPFPHRGPDEGLLMGARNVEPVNGGGDWVVTKSDHWMFDGAGVKDGDSIPGLIGWEYHGQPADIDGLRVVGAGTAWQGGVNPQQWTATIYPGPKGNFVFNAATIFWAQAVSSPPGHTLPWSHWSRPHGPDDRVQRITKNLFDRSVGAAP</sequence>
<feature type="domain" description="N,N-dimethylformamidase beta subunit-like C-terminal" evidence="1">
    <location>
        <begin position="156"/>
        <end position="530"/>
    </location>
</feature>
<dbReference type="AlphaFoldDB" id="A0A517NEX6"/>